<dbReference type="PANTHER" id="PTHR46082">
    <property type="entry name" value="ATP/GTP-BINDING PROTEIN-RELATED"/>
    <property type="match status" value="1"/>
</dbReference>
<name>A0ABR4IAN2_9EURO</name>
<feature type="region of interest" description="Disordered" evidence="1">
    <location>
        <begin position="1298"/>
        <end position="1320"/>
    </location>
</feature>
<feature type="compositionally biased region" description="Polar residues" evidence="1">
    <location>
        <begin position="1116"/>
        <end position="1125"/>
    </location>
</feature>
<evidence type="ECO:0008006" key="4">
    <source>
        <dbReference type="Google" id="ProtNLM"/>
    </source>
</evidence>
<proteinExistence type="predicted"/>
<dbReference type="Proteomes" id="UP001610446">
    <property type="component" value="Unassembled WGS sequence"/>
</dbReference>
<accession>A0ABR4IAN2</accession>
<protein>
    <recommendedName>
        <fullName evidence="4">Nucleoside phosphorylase domain-containing protein</fullName>
    </recommendedName>
</protein>
<sequence length="1522" mass="169108">MCFYIQKKFSCGDFRWGKFVQNCNNDYRLGETCGLKLVYATAEVPTECRLCEKIAVKSRRRAAEIDRANRYMRDGGKLVASIDRSQRAVSDLESQIQQLERERVERRIGFGQTGSAPRDTRQPQVPSKLPNSGGAGEDVLDNNMAYTDSGYVSALNSRDAKREENPTRDTETLIEADARTEYSEVSTIAGQRLESAVSELADDLFKRLFTLLPSEHTMRKIVGLLPDALKAFALRVGYNAPTQKHRDIMLFIHKHRYAITASFWNRYSDDTDLLDTSTRDEPNRPLQEAIMEWLQKLEDDPAEDHSSLSEAPEWNDDIEHYDDTDLAAYRNFILQSPAYKWLLGRLLKETHLDTAEASIMVAIRQRIIAALPVSRNISRKRSSEIHKVTFDIDWDPIRFITAQRYEGDPAEAVERCITLTGSINHAQALTCGEYLRQTWPFSGHYMVEVLKEMVAGGPLHIVTRTLPDKSSLMGVLTNSNSMFEAVGPIDYVAEIGEQIAWVGAALRASPDDSGVGYSEPYIENIRPHGQIARSDDGGYSQKYMTWIDYRINYRISPCRVPDNVSLNNNGACWHDLFRNPVLVPGFPIPYRTEKDSGLEIPFEIMIMLAQAQRATLYKGKLCLKAFAAILVPTKRADGFVLWHMILNRNGDRISYSDHRIPKLPGLYPDGLSLADLHTARHILGWCAQAEDLTGAPGANYDIGWSKLGRPDPDCGFEKVSVTRGKLITGGSPVAIGLKDRPAYIQADNYAAQVRWIARKYVVLYDTGDQRAWFVDGVSTLLHIVRASLKEDEKECSNFQFLVPPRPLVEASQSINGKAAAISVLMNPANRALKLYNDTGDGCEAVAESKMVDNRFEDRVNQIYHTLEQIFDHQAQVNVELANGLRSDSSSSTRRLEGFDLMDIAAGEDQFWSHMALLEQEHVGWIGFTQSVHAITLFGRGFGQLIRAATVNPHHHHRVCPSWLEVPKGKNVLTSCVSHLTEILRKRGNPDANPWQLVEGTYWHMLDKAFEDCQGGSSNSDKCCDRIQLLIASSQIIQCGTALISPSRLEKHGAVIFGPSWPIIEDEDTDMIIDGDTFPLQRYKQQSIDSGIGSSLQSMADSQDDENSRKRHKKPSVFQSSSTPSFLSLYASESRSPRSRKRPLASPDHDKPNHRIRTANNRLDIVTTTDLQEDNFERTLVAPTLTPGFAPTQQHQASQSCTVTTPPDLAYRVGWICALKAELDAALRMLDTFYGRGFGHGSDTSIYTLGRIGEHNVVIACLPMGRYGNNSAAIVATRMTAKFPNIQIGLMVGIGGGIPPKNHHHQQEKEGEEVGSSGGGGGEDIRLGDIVVSKPSGASGGVIQYDLGKITADGLFRRTGYLNAPPEIVLQVLNLMPAHSSVLGRCWVHGQYPGEEADVLYDATYTHKSDSGMACTKACDPARQIARVCGNRERGPRVFYGTIASGNAVIKDAYIRDQLGKSHGALCFEMEAAGVMHSTFPCIVIRGISDYADSHKTDAWIEYAAATAAGYARAFLYTVPPMV</sequence>
<organism evidence="2 3">
    <name type="scientific">Aspergillus pseudoustus</name>
    <dbReference type="NCBI Taxonomy" id="1810923"/>
    <lineage>
        <taxon>Eukaryota</taxon>
        <taxon>Fungi</taxon>
        <taxon>Dikarya</taxon>
        <taxon>Ascomycota</taxon>
        <taxon>Pezizomycotina</taxon>
        <taxon>Eurotiomycetes</taxon>
        <taxon>Eurotiomycetidae</taxon>
        <taxon>Eurotiales</taxon>
        <taxon>Aspergillaceae</taxon>
        <taxon>Aspergillus</taxon>
        <taxon>Aspergillus subgen. Nidulantes</taxon>
    </lineage>
</organism>
<feature type="region of interest" description="Disordered" evidence="1">
    <location>
        <begin position="1090"/>
        <end position="1160"/>
    </location>
</feature>
<dbReference type="EMBL" id="JBFXLU010000563">
    <property type="protein sequence ID" value="KAL2824339.1"/>
    <property type="molecule type" value="Genomic_DNA"/>
</dbReference>
<keyword evidence="3" id="KW-1185">Reference proteome</keyword>
<evidence type="ECO:0000256" key="1">
    <source>
        <dbReference type="SAM" id="MobiDB-lite"/>
    </source>
</evidence>
<reference evidence="2 3" key="1">
    <citation type="submission" date="2024-07" db="EMBL/GenBank/DDBJ databases">
        <title>Section-level genome sequencing and comparative genomics of Aspergillus sections Usti and Cavernicolus.</title>
        <authorList>
            <consortium name="Lawrence Berkeley National Laboratory"/>
            <person name="Nybo J.L."/>
            <person name="Vesth T.C."/>
            <person name="Theobald S."/>
            <person name="Frisvad J.C."/>
            <person name="Larsen T.O."/>
            <person name="Kjaerboelling I."/>
            <person name="Rothschild-Mancinelli K."/>
            <person name="Lyhne E.K."/>
            <person name="Kogle M.E."/>
            <person name="Barry K."/>
            <person name="Clum A."/>
            <person name="Na H."/>
            <person name="Ledsgaard L."/>
            <person name="Lin J."/>
            <person name="Lipzen A."/>
            <person name="Kuo A."/>
            <person name="Riley R."/>
            <person name="Mondo S."/>
            <person name="Labutti K."/>
            <person name="Haridas S."/>
            <person name="Pangalinan J."/>
            <person name="Salamov A.A."/>
            <person name="Simmons B.A."/>
            <person name="Magnuson J.K."/>
            <person name="Chen J."/>
            <person name="Drula E."/>
            <person name="Henrissat B."/>
            <person name="Wiebenga A."/>
            <person name="Lubbers R.J."/>
            <person name="Gomes A.C."/>
            <person name="Makela M.R."/>
            <person name="Stajich J."/>
            <person name="Grigoriev I.V."/>
            <person name="Mortensen U.H."/>
            <person name="De Vries R.P."/>
            <person name="Baker S.E."/>
            <person name="Andersen M.R."/>
        </authorList>
    </citation>
    <scope>NUCLEOTIDE SEQUENCE [LARGE SCALE GENOMIC DNA]</scope>
    <source>
        <strain evidence="2 3">CBS 123904</strain>
    </source>
</reference>
<dbReference type="SUPFAM" id="SSF53167">
    <property type="entry name" value="Purine and uridine phosphorylases"/>
    <property type="match status" value="1"/>
</dbReference>
<feature type="region of interest" description="Disordered" evidence="1">
    <location>
        <begin position="108"/>
        <end position="142"/>
    </location>
</feature>
<evidence type="ECO:0000313" key="2">
    <source>
        <dbReference type="EMBL" id="KAL2824339.1"/>
    </source>
</evidence>
<gene>
    <name evidence="2" type="ORF">BJY01DRAFT_256478</name>
</gene>
<comment type="caution">
    <text evidence="2">The sequence shown here is derived from an EMBL/GenBank/DDBJ whole genome shotgun (WGS) entry which is preliminary data.</text>
</comment>
<feature type="compositionally biased region" description="Polar residues" evidence="1">
    <location>
        <begin position="1090"/>
        <end position="1100"/>
    </location>
</feature>
<evidence type="ECO:0000313" key="3">
    <source>
        <dbReference type="Proteomes" id="UP001610446"/>
    </source>
</evidence>
<dbReference type="InterPro" id="IPR053137">
    <property type="entry name" value="NLR-like"/>
</dbReference>
<dbReference type="Gene3D" id="3.40.50.1580">
    <property type="entry name" value="Nucleoside phosphorylase domain"/>
    <property type="match status" value="1"/>
</dbReference>
<dbReference type="InterPro" id="IPR035994">
    <property type="entry name" value="Nucleoside_phosphorylase_sf"/>
</dbReference>
<dbReference type="PANTHER" id="PTHR46082:SF11">
    <property type="entry name" value="AAA+ ATPASE DOMAIN-CONTAINING PROTEIN-RELATED"/>
    <property type="match status" value="1"/>
</dbReference>